<accession>A0ABP8QZW2</accession>
<sequence>MAELEVERHDGTLTLTLNRPDKRNALSPGLVEALASEVHTAYDDGTRLLVLRGNGRNLSAGFDLTGYDTQSEGDLLRRFVRVELLLQAIHHAPYATLALAHGRNFGAGADLFVACERRVAAPDTTFRFPGLAFGLLLGGRRLATRTGPGWARHTLAGLRTVDAGTAHGAGLVTDIGETDAWPSYVEESRRAAATMTPRTSAELGRVLTADTRDGDLADLVRSAAEPGLRERIRRYGEAGQQ</sequence>
<organism evidence="3 4">
    <name type="scientific">Actinoallomurus oryzae</name>
    <dbReference type="NCBI Taxonomy" id="502180"/>
    <lineage>
        <taxon>Bacteria</taxon>
        <taxon>Bacillati</taxon>
        <taxon>Actinomycetota</taxon>
        <taxon>Actinomycetes</taxon>
        <taxon>Streptosporangiales</taxon>
        <taxon>Thermomonosporaceae</taxon>
        <taxon>Actinoallomurus</taxon>
    </lineage>
</organism>
<dbReference type="PANTHER" id="PTHR42964:SF1">
    <property type="entry name" value="POLYKETIDE BIOSYNTHESIS ENOYL-COA HYDRATASE PKSH-RELATED"/>
    <property type="match status" value="1"/>
</dbReference>
<dbReference type="CDD" id="cd06558">
    <property type="entry name" value="crotonase-like"/>
    <property type="match status" value="1"/>
</dbReference>
<dbReference type="RefSeq" id="WP_345473521.1">
    <property type="nucleotide sequence ID" value="NZ_BAABHF010000049.1"/>
</dbReference>
<dbReference type="Gene3D" id="3.90.226.10">
    <property type="entry name" value="2-enoyl-CoA Hydratase, Chain A, domain 1"/>
    <property type="match status" value="1"/>
</dbReference>
<dbReference type="PANTHER" id="PTHR42964">
    <property type="entry name" value="ENOYL-COA HYDRATASE"/>
    <property type="match status" value="1"/>
</dbReference>
<dbReference type="Proteomes" id="UP001500503">
    <property type="component" value="Unassembled WGS sequence"/>
</dbReference>
<comment type="similarity">
    <text evidence="1">Belongs to the enoyl-CoA hydratase/isomerase family.</text>
</comment>
<feature type="domain" description="Enoyl-CoA hydratase/isomerase" evidence="2">
    <location>
        <begin position="14"/>
        <end position="189"/>
    </location>
</feature>
<name>A0ABP8QZW2_9ACTN</name>
<comment type="caution">
    <text evidence="3">The sequence shown here is derived from an EMBL/GenBank/DDBJ whole genome shotgun (WGS) entry which is preliminary data.</text>
</comment>
<evidence type="ECO:0000259" key="2">
    <source>
        <dbReference type="Pfam" id="PF16113"/>
    </source>
</evidence>
<gene>
    <name evidence="3" type="ORF">GCM10023191_082930</name>
</gene>
<protein>
    <submittedName>
        <fullName evidence="3">Enoyl-CoA hydratase/isomerase family protein</fullName>
    </submittedName>
</protein>
<evidence type="ECO:0000256" key="1">
    <source>
        <dbReference type="ARBA" id="ARBA00005254"/>
    </source>
</evidence>
<dbReference type="InterPro" id="IPR045004">
    <property type="entry name" value="ECH_dom"/>
</dbReference>
<proteinExistence type="inferred from homology"/>
<evidence type="ECO:0000313" key="4">
    <source>
        <dbReference type="Proteomes" id="UP001500503"/>
    </source>
</evidence>
<dbReference type="InterPro" id="IPR029045">
    <property type="entry name" value="ClpP/crotonase-like_dom_sf"/>
</dbReference>
<dbReference type="InterPro" id="IPR051683">
    <property type="entry name" value="Enoyl-CoA_Hydratase/Isomerase"/>
</dbReference>
<evidence type="ECO:0000313" key="3">
    <source>
        <dbReference type="EMBL" id="GAA4514432.1"/>
    </source>
</evidence>
<dbReference type="EMBL" id="BAABHF010000049">
    <property type="protein sequence ID" value="GAA4514432.1"/>
    <property type="molecule type" value="Genomic_DNA"/>
</dbReference>
<dbReference type="SUPFAM" id="SSF52096">
    <property type="entry name" value="ClpP/crotonase"/>
    <property type="match status" value="1"/>
</dbReference>
<reference evidence="4" key="1">
    <citation type="journal article" date="2019" name="Int. J. Syst. Evol. Microbiol.">
        <title>The Global Catalogue of Microorganisms (GCM) 10K type strain sequencing project: providing services to taxonomists for standard genome sequencing and annotation.</title>
        <authorList>
            <consortium name="The Broad Institute Genomics Platform"/>
            <consortium name="The Broad Institute Genome Sequencing Center for Infectious Disease"/>
            <person name="Wu L."/>
            <person name="Ma J."/>
        </authorList>
    </citation>
    <scope>NUCLEOTIDE SEQUENCE [LARGE SCALE GENOMIC DNA]</scope>
    <source>
        <strain evidence="4">JCM 17933</strain>
    </source>
</reference>
<dbReference type="Pfam" id="PF16113">
    <property type="entry name" value="ECH_2"/>
    <property type="match status" value="1"/>
</dbReference>
<keyword evidence="4" id="KW-1185">Reference proteome</keyword>